<dbReference type="GeneTree" id="ENSGT00940000167280"/>
<reference evidence="2" key="2">
    <citation type="submission" date="2025-09" db="UniProtKB">
        <authorList>
            <consortium name="Ensembl"/>
        </authorList>
    </citation>
    <scope>IDENTIFICATION</scope>
</reference>
<name>A0A8C5LKS0_9ANUR</name>
<evidence type="ECO:0000313" key="2">
    <source>
        <dbReference type="Ensembl" id="ENSLLEP00000001593.1"/>
    </source>
</evidence>
<sequence>QSREPVLVNTSVRPKSLEHYDEYEYYNQLEYACGAGGKGRTKKEIELNGNRNVPAGHERKIVEKLHNSEMKRRNKSTSN</sequence>
<reference evidence="2" key="1">
    <citation type="submission" date="2025-08" db="UniProtKB">
        <authorList>
            <consortium name="Ensembl"/>
        </authorList>
    </citation>
    <scope>IDENTIFICATION</scope>
</reference>
<evidence type="ECO:0008006" key="4">
    <source>
        <dbReference type="Google" id="ProtNLM"/>
    </source>
</evidence>
<comment type="similarity">
    <text evidence="1">Belongs to the NUPR family.</text>
</comment>
<dbReference type="GO" id="GO:0006357">
    <property type="term" value="P:regulation of transcription by RNA polymerase II"/>
    <property type="evidence" value="ECO:0007669"/>
    <property type="project" value="TreeGrafter"/>
</dbReference>
<dbReference type="PANTHER" id="PTHR17149:SF3">
    <property type="entry name" value="NUCLEAR PROTEIN 2"/>
    <property type="match status" value="1"/>
</dbReference>
<evidence type="ECO:0000256" key="1">
    <source>
        <dbReference type="ARBA" id="ARBA00009380"/>
    </source>
</evidence>
<dbReference type="Proteomes" id="UP000694569">
    <property type="component" value="Unplaced"/>
</dbReference>
<dbReference type="Pfam" id="PF10195">
    <property type="entry name" value="Phospho_p8"/>
    <property type="match status" value="1"/>
</dbReference>
<protein>
    <recommendedName>
        <fullName evidence="4">Nuclear protein 1</fullName>
    </recommendedName>
</protein>
<dbReference type="PANTHER" id="PTHR17149">
    <property type="entry name" value="NUCLEAR PROTEIN 1 AND 2"/>
    <property type="match status" value="1"/>
</dbReference>
<dbReference type="OrthoDB" id="10030453at2759"/>
<organism evidence="2 3">
    <name type="scientific">Leptobrachium leishanense</name>
    <name type="common">Leishan spiny toad</name>
    <dbReference type="NCBI Taxonomy" id="445787"/>
    <lineage>
        <taxon>Eukaryota</taxon>
        <taxon>Metazoa</taxon>
        <taxon>Chordata</taxon>
        <taxon>Craniata</taxon>
        <taxon>Vertebrata</taxon>
        <taxon>Euteleostomi</taxon>
        <taxon>Amphibia</taxon>
        <taxon>Batrachia</taxon>
        <taxon>Anura</taxon>
        <taxon>Pelobatoidea</taxon>
        <taxon>Megophryidae</taxon>
        <taxon>Leptobrachium</taxon>
    </lineage>
</organism>
<dbReference type="GO" id="GO:0008285">
    <property type="term" value="P:negative regulation of cell population proliferation"/>
    <property type="evidence" value="ECO:0007669"/>
    <property type="project" value="TreeGrafter"/>
</dbReference>
<dbReference type="GO" id="GO:0005634">
    <property type="term" value="C:nucleus"/>
    <property type="evidence" value="ECO:0007669"/>
    <property type="project" value="TreeGrafter"/>
</dbReference>
<dbReference type="AlphaFoldDB" id="A0A8C5LKS0"/>
<keyword evidence="3" id="KW-1185">Reference proteome</keyword>
<accession>A0A8C5LKS0</accession>
<dbReference type="GO" id="GO:0045786">
    <property type="term" value="P:negative regulation of cell cycle"/>
    <property type="evidence" value="ECO:0007669"/>
    <property type="project" value="TreeGrafter"/>
</dbReference>
<proteinExistence type="inferred from homology"/>
<dbReference type="Ensembl" id="ENSLLET00000001673.1">
    <property type="protein sequence ID" value="ENSLLEP00000001593.1"/>
    <property type="gene ID" value="ENSLLEG00000001055.1"/>
</dbReference>
<evidence type="ECO:0000313" key="3">
    <source>
        <dbReference type="Proteomes" id="UP000694569"/>
    </source>
</evidence>
<dbReference type="InterPro" id="IPR018792">
    <property type="entry name" value="NUPR1-like"/>
</dbReference>